<evidence type="ECO:0000259" key="1">
    <source>
        <dbReference type="Pfam" id="PF00501"/>
    </source>
</evidence>
<accession>A0A7G7MCK2</accession>
<keyword evidence="4" id="KW-1185">Reference proteome</keyword>
<feature type="domain" description="AMP-dependent synthetase/ligase" evidence="1">
    <location>
        <begin position="143"/>
        <end position="308"/>
    </location>
</feature>
<dbReference type="InterPro" id="IPR000873">
    <property type="entry name" value="AMP-dep_synth/lig_dom"/>
</dbReference>
<dbReference type="PANTHER" id="PTHR43845">
    <property type="entry name" value="BLR5969 PROTEIN"/>
    <property type="match status" value="1"/>
</dbReference>
<evidence type="ECO:0000313" key="3">
    <source>
        <dbReference type="EMBL" id="QNG50513.1"/>
    </source>
</evidence>
<feature type="domain" description="AMP-dependent ligase C-terminal" evidence="2">
    <location>
        <begin position="358"/>
        <end position="448"/>
    </location>
</feature>
<evidence type="ECO:0000313" key="4">
    <source>
        <dbReference type="Proteomes" id="UP000515728"/>
    </source>
</evidence>
<dbReference type="SUPFAM" id="SSF56801">
    <property type="entry name" value="Acetyl-CoA synthetase-like"/>
    <property type="match status" value="1"/>
</dbReference>
<sequence length="462" mass="51718">MSTDAATHHRPATHRHWNAVTQTASRERLDALHLQRIRHLVGWAYENSPLHRRLYDDAGVKPADIRTWDDYHHRLPFTDKPDYVADQESSESGFGGIALPQQEWQQYFHTTGTTGRFLNEAFGHYEMHKAGSQYCYGLWDHGIRSSDSIYFCFDFGMWIGLWSYYWGARNLGLTIVSGGGASGIQRVRQILERRPTIVCGTPTYLLHLAEIARREGLDVREAGVRMLAGGGEAGFSVPGTRERLRQVWGVDQIYDAYGIGEALFIGQSCAEWGGGVHGIEDVCHSYSVDPDSGDPVASGEVGEHVITSYTHFTQPFIKYRTHDLVRIEDRPDHGCGWTWKHFPGVVLGRADFMVTIRGVNVYPTAVENLVSEVPGLSHHYELHISRVDGMDRMLVRAEASGSEGCTELAARLATHLRENVGVRLETDVVPSGTLPRYELKTKRIFDTRTAGERPAVTLGGAR</sequence>
<dbReference type="InterPro" id="IPR042099">
    <property type="entry name" value="ANL_N_sf"/>
</dbReference>
<protein>
    <submittedName>
        <fullName evidence="3">AMP-binding protein</fullName>
    </submittedName>
</protein>
<name>A0A7G7MCK2_9PSEU</name>
<dbReference type="Proteomes" id="UP000515728">
    <property type="component" value="Chromosome"/>
</dbReference>
<evidence type="ECO:0000259" key="2">
    <source>
        <dbReference type="Pfam" id="PF14535"/>
    </source>
</evidence>
<gene>
    <name evidence="3" type="ORF">H6H00_20045</name>
</gene>
<dbReference type="Gene3D" id="3.40.50.12780">
    <property type="entry name" value="N-terminal domain of ligase-like"/>
    <property type="match status" value="1"/>
</dbReference>
<dbReference type="InterPro" id="IPR028154">
    <property type="entry name" value="AMP-dep_Lig_C"/>
</dbReference>
<dbReference type="Pfam" id="PF00501">
    <property type="entry name" value="AMP-binding"/>
    <property type="match status" value="1"/>
</dbReference>
<dbReference type="Gene3D" id="3.30.300.30">
    <property type="match status" value="1"/>
</dbReference>
<dbReference type="RefSeq" id="WP_185717275.1">
    <property type="nucleotide sequence ID" value="NZ_BAAAWI010000001.1"/>
</dbReference>
<reference evidence="3 4" key="1">
    <citation type="submission" date="2020-08" db="EMBL/GenBank/DDBJ databases">
        <authorList>
            <person name="Mo P."/>
        </authorList>
    </citation>
    <scope>NUCLEOTIDE SEQUENCE [LARGE SCALE GENOMIC DNA]</scope>
    <source>
        <strain evidence="3 4">CGMCC 4.1532</strain>
    </source>
</reference>
<dbReference type="EMBL" id="CP060131">
    <property type="protein sequence ID" value="QNG50513.1"/>
    <property type="molecule type" value="Genomic_DNA"/>
</dbReference>
<dbReference type="Pfam" id="PF14535">
    <property type="entry name" value="AMP-binding_C_2"/>
    <property type="match status" value="1"/>
</dbReference>
<dbReference type="KEGG" id="ppel:H6H00_20045"/>
<dbReference type="AlphaFoldDB" id="A0A7G7MCK2"/>
<proteinExistence type="predicted"/>
<dbReference type="PANTHER" id="PTHR43845:SF1">
    <property type="entry name" value="BLR5969 PROTEIN"/>
    <property type="match status" value="1"/>
</dbReference>
<dbReference type="InterPro" id="IPR045851">
    <property type="entry name" value="AMP-bd_C_sf"/>
</dbReference>
<organism evidence="3 4">
    <name type="scientific">Pseudonocardia petroleophila</name>
    <dbReference type="NCBI Taxonomy" id="37331"/>
    <lineage>
        <taxon>Bacteria</taxon>
        <taxon>Bacillati</taxon>
        <taxon>Actinomycetota</taxon>
        <taxon>Actinomycetes</taxon>
        <taxon>Pseudonocardiales</taxon>
        <taxon>Pseudonocardiaceae</taxon>
        <taxon>Pseudonocardia</taxon>
    </lineage>
</organism>